<reference evidence="1" key="1">
    <citation type="submission" date="2020-02" db="EMBL/GenBank/DDBJ databases">
        <title>Genome sequencing of the panga catfish, Pangasius djambal.</title>
        <authorList>
            <person name="Wen M."/>
            <person name="Zahm M."/>
            <person name="Roques C."/>
            <person name="Cabau C."/>
            <person name="Klopp C."/>
            <person name="Donnadieu C."/>
            <person name="Jouanno E."/>
            <person name="Avarre J.-C."/>
            <person name="Campet M."/>
            <person name="Ha T."/>
            <person name="Dugue R."/>
            <person name="Lampietro C."/>
            <person name="Louis A."/>
            <person name="Herpin A."/>
            <person name="Echchiki A."/>
            <person name="Berthelot C."/>
            <person name="Parey E."/>
            <person name="Roest-Crollius H."/>
            <person name="Braasch I."/>
            <person name="Postlethwait J.H."/>
            <person name="Bobe J."/>
            <person name="Montfort J."/>
            <person name="Bouchez O."/>
            <person name="Begum T."/>
            <person name="Schartl M."/>
            <person name="Gustiano R."/>
            <person name="Guiguen Y."/>
        </authorList>
    </citation>
    <scope>NUCLEOTIDE SEQUENCE</scope>
    <source>
        <strain evidence="1">Pdj_M5554</strain>
    </source>
</reference>
<comment type="caution">
    <text evidence="1">The sequence shown here is derived from an EMBL/GenBank/DDBJ whole genome shotgun (WGS) entry which is preliminary data.</text>
</comment>
<accession>A0ACC5Z4F2</accession>
<keyword evidence="2" id="KW-1185">Reference proteome</keyword>
<name>A0ACC5Z4F2_9TELE</name>
<dbReference type="EMBL" id="CM040991">
    <property type="protein sequence ID" value="MCJ8742508.1"/>
    <property type="molecule type" value="Genomic_DNA"/>
</dbReference>
<protein>
    <submittedName>
        <fullName evidence="1">Uncharacterized protein</fullName>
    </submittedName>
</protein>
<proteinExistence type="predicted"/>
<evidence type="ECO:0000313" key="1">
    <source>
        <dbReference type="EMBL" id="MCJ8742508.1"/>
    </source>
</evidence>
<organism evidence="1 2">
    <name type="scientific">Pangasius djambal</name>
    <dbReference type="NCBI Taxonomy" id="1691987"/>
    <lineage>
        <taxon>Eukaryota</taxon>
        <taxon>Metazoa</taxon>
        <taxon>Chordata</taxon>
        <taxon>Craniata</taxon>
        <taxon>Vertebrata</taxon>
        <taxon>Euteleostomi</taxon>
        <taxon>Actinopterygii</taxon>
        <taxon>Neopterygii</taxon>
        <taxon>Teleostei</taxon>
        <taxon>Ostariophysi</taxon>
        <taxon>Siluriformes</taxon>
        <taxon>Pangasiidae</taxon>
        <taxon>Pangasius</taxon>
    </lineage>
</organism>
<evidence type="ECO:0000313" key="2">
    <source>
        <dbReference type="Proteomes" id="UP000830395"/>
    </source>
</evidence>
<sequence>MLRYLIKTLLQMNLFTDTLRDSNGTDLLYNLSIPTFNSSLLDWANFTGFNGQYAHGTHMLSFIREGYRVRSVRMCGSKGWTEMYKITSNCKKH</sequence>
<gene>
    <name evidence="1" type="ORF">PDJAM_G00082920</name>
</gene>
<dbReference type="Proteomes" id="UP000830395">
    <property type="component" value="Chromosome 17"/>
</dbReference>